<organism evidence="2 3">
    <name type="scientific">Fomitopsis schrenkii</name>
    <name type="common">Brown rot fungus</name>
    <dbReference type="NCBI Taxonomy" id="2126942"/>
    <lineage>
        <taxon>Eukaryota</taxon>
        <taxon>Fungi</taxon>
        <taxon>Dikarya</taxon>
        <taxon>Basidiomycota</taxon>
        <taxon>Agaricomycotina</taxon>
        <taxon>Agaricomycetes</taxon>
        <taxon>Polyporales</taxon>
        <taxon>Fomitopsis</taxon>
    </lineage>
</organism>
<evidence type="ECO:0000313" key="3">
    <source>
        <dbReference type="Proteomes" id="UP000015241"/>
    </source>
</evidence>
<keyword evidence="3" id="KW-1185">Reference proteome</keyword>
<accession>S8DNK6</accession>
<dbReference type="HOGENOM" id="CLU_006344_4_0_1"/>
<dbReference type="EMBL" id="KE504321">
    <property type="protein sequence ID" value="EPS92908.1"/>
    <property type="molecule type" value="Genomic_DNA"/>
</dbReference>
<feature type="region of interest" description="Disordered" evidence="1">
    <location>
        <begin position="78"/>
        <end position="116"/>
    </location>
</feature>
<dbReference type="InParanoid" id="S8DNK6"/>
<gene>
    <name evidence="2" type="ORF">FOMPIDRAFT_1056442</name>
</gene>
<dbReference type="Pfam" id="PF18759">
    <property type="entry name" value="Plavaka"/>
    <property type="match status" value="1"/>
</dbReference>
<protein>
    <submittedName>
        <fullName evidence="2">Uncharacterized protein</fullName>
    </submittedName>
</protein>
<dbReference type="InterPro" id="IPR041078">
    <property type="entry name" value="Plavaka"/>
</dbReference>
<dbReference type="AlphaFoldDB" id="S8DNK6"/>
<reference evidence="2 3" key="1">
    <citation type="journal article" date="2012" name="Science">
        <title>The Paleozoic origin of enzymatic lignin decomposition reconstructed from 31 fungal genomes.</title>
        <authorList>
            <person name="Floudas D."/>
            <person name="Binder M."/>
            <person name="Riley R."/>
            <person name="Barry K."/>
            <person name="Blanchette R.A."/>
            <person name="Henrissat B."/>
            <person name="Martinez A.T."/>
            <person name="Otillar R."/>
            <person name="Spatafora J.W."/>
            <person name="Yadav J.S."/>
            <person name="Aerts A."/>
            <person name="Benoit I."/>
            <person name="Boyd A."/>
            <person name="Carlson A."/>
            <person name="Copeland A."/>
            <person name="Coutinho P.M."/>
            <person name="de Vries R.P."/>
            <person name="Ferreira P."/>
            <person name="Findley K."/>
            <person name="Foster B."/>
            <person name="Gaskell J."/>
            <person name="Glotzer D."/>
            <person name="Gorecki P."/>
            <person name="Heitman J."/>
            <person name="Hesse C."/>
            <person name="Hori C."/>
            <person name="Igarashi K."/>
            <person name="Jurgens J.A."/>
            <person name="Kallen N."/>
            <person name="Kersten P."/>
            <person name="Kohler A."/>
            <person name="Kuees U."/>
            <person name="Kumar T.K.A."/>
            <person name="Kuo A."/>
            <person name="LaButti K."/>
            <person name="Larrondo L.F."/>
            <person name="Lindquist E."/>
            <person name="Ling A."/>
            <person name="Lombard V."/>
            <person name="Lucas S."/>
            <person name="Lundell T."/>
            <person name="Martin R."/>
            <person name="McLaughlin D.J."/>
            <person name="Morgenstern I."/>
            <person name="Morin E."/>
            <person name="Murat C."/>
            <person name="Nagy L.G."/>
            <person name="Nolan M."/>
            <person name="Ohm R.A."/>
            <person name="Patyshakuliyeva A."/>
            <person name="Rokas A."/>
            <person name="Ruiz-Duenas F.J."/>
            <person name="Sabat G."/>
            <person name="Salamov A."/>
            <person name="Samejima M."/>
            <person name="Schmutz J."/>
            <person name="Slot J.C."/>
            <person name="St John F."/>
            <person name="Stenlid J."/>
            <person name="Sun H."/>
            <person name="Sun S."/>
            <person name="Syed K."/>
            <person name="Tsang A."/>
            <person name="Wiebenga A."/>
            <person name="Young D."/>
            <person name="Pisabarro A."/>
            <person name="Eastwood D.C."/>
            <person name="Martin F."/>
            <person name="Cullen D."/>
            <person name="Grigoriev I.V."/>
            <person name="Hibbett D.S."/>
        </authorList>
    </citation>
    <scope>NUCLEOTIDE SEQUENCE</scope>
    <source>
        <strain evidence="3">FP-58527</strain>
    </source>
</reference>
<evidence type="ECO:0000313" key="2">
    <source>
        <dbReference type="EMBL" id="EPS92908.1"/>
    </source>
</evidence>
<dbReference type="OrthoDB" id="2576233at2759"/>
<evidence type="ECO:0000256" key="1">
    <source>
        <dbReference type="SAM" id="MobiDB-lite"/>
    </source>
</evidence>
<dbReference type="Proteomes" id="UP000015241">
    <property type="component" value="Unassembled WGS sequence"/>
</dbReference>
<feature type="compositionally biased region" description="Acidic residues" evidence="1">
    <location>
        <begin position="100"/>
        <end position="113"/>
    </location>
</feature>
<name>S8DNK6_FOMSC</name>
<proteinExistence type="predicted"/>
<sequence length="848" mass="95606">MSVSCAWYKKGKIKQIFDLDELSEDQDGETVVERVRGHINSDVLEPSDVLQQCLESLDADEDEEDNLSSAYNFIEVCTAGPSRNDPTPGGSSTQRPPLVLDDDDNEQEEEEDETAGKVLFTDEDMALVAATVWTNNRRLGVEGAPKGPLGAVRNRDGLVVRFVGYTGKLSSIDRALEIPGFRDKLRLSYHNTRALLQQVDSLPERAEWEERWVLFKDRPGEKHLVQFHNIIQAIRALLGNPQHADKIVYWPRHLFRDVSRQQRIYSEMWTGQWWHAVQSLLPVSTAVAPVIIATDKTQPTQFSGNKSAYPVYMTLGNIPHSLRRKPSEHACILIRYLSCDKISSKGISEHKQRALVHQLFHALVRMIVEPLVKAGKEGIEVTSGDGTVRRVHPILAAYVADYPEQCLVTCSKSGTCPKCQVPESRLESPTPDLPRTKHWTLDVLQRARKKAKGKSNSHAFTQACQDLNVSRYTIHPFWRDLPYTNIHSCITSDVLHQLYQGVLKHVVEWCTYLIDERELDHRIRCLPPAYGIRHFKNGISALSQVSGTERKHIAQILLACLVGKIPHKVMLTFRSLLDFIYLAQYTAHDANTLLYMEKALKTYHSNKAVLVELGICDHLNIPKFHSLQHYVKCIEQLGATDNYNTEASKHFHIDYAKAGWRASNHRDAQPQMVRWLARREKMAFLSSSIRGHLVSAAPDSENNSSAAGVVEEPIASSSRCSGRIKLSKHPSIPLQPLPTIVDRHQCPGFKESLAQYVYRLKNGRPLTTSQLPDALNNMPINRLDVFHGFKFEPTSLSDDIEETDAVKAKLAKGEQPARFDTVLVLQGEDAEATGLQGTYLYILVLNLI</sequence>